<dbReference type="PANTHER" id="PTHR11002:SF79">
    <property type="entry name" value="CARBONIC ANHYDRASE 2"/>
    <property type="match status" value="1"/>
</dbReference>
<dbReference type="SUPFAM" id="SSF53056">
    <property type="entry name" value="beta-carbonic anhydrase, cab"/>
    <property type="match status" value="1"/>
</dbReference>
<dbReference type="GO" id="GO:0008270">
    <property type="term" value="F:zinc ion binding"/>
    <property type="evidence" value="ECO:0007669"/>
    <property type="project" value="InterPro"/>
</dbReference>
<dbReference type="EMBL" id="CP155447">
    <property type="protein sequence ID" value="XBH02746.1"/>
    <property type="molecule type" value="Genomic_DNA"/>
</dbReference>
<organism evidence="4">
    <name type="scientific">Singulisphaera sp. Ch08</name>
    <dbReference type="NCBI Taxonomy" id="3120278"/>
    <lineage>
        <taxon>Bacteria</taxon>
        <taxon>Pseudomonadati</taxon>
        <taxon>Planctomycetota</taxon>
        <taxon>Planctomycetia</taxon>
        <taxon>Isosphaerales</taxon>
        <taxon>Isosphaeraceae</taxon>
        <taxon>Singulisphaera</taxon>
    </lineage>
</organism>
<feature type="compositionally biased region" description="Polar residues" evidence="3">
    <location>
        <begin position="291"/>
        <end position="303"/>
    </location>
</feature>
<gene>
    <name evidence="4" type="ORF">V5E97_31160</name>
</gene>
<dbReference type="GO" id="GO:0004089">
    <property type="term" value="F:carbonate dehydratase activity"/>
    <property type="evidence" value="ECO:0007669"/>
    <property type="project" value="InterPro"/>
</dbReference>
<comment type="similarity">
    <text evidence="1">Belongs to the beta-class carbonic anhydrase family.</text>
</comment>
<keyword evidence="2" id="KW-0479">Metal-binding</keyword>
<evidence type="ECO:0000256" key="1">
    <source>
        <dbReference type="ARBA" id="ARBA00006217"/>
    </source>
</evidence>
<dbReference type="SMART" id="SM00947">
    <property type="entry name" value="Pro_CA"/>
    <property type="match status" value="1"/>
</dbReference>
<dbReference type="RefSeq" id="WP_406695487.1">
    <property type="nucleotide sequence ID" value="NZ_CP155447.1"/>
</dbReference>
<reference evidence="4" key="1">
    <citation type="submission" date="2024-05" db="EMBL/GenBank/DDBJ databases">
        <title>Planctomycetes of the genus Singulisphaera possess chitinolytic capabilities.</title>
        <authorList>
            <person name="Ivanova A."/>
        </authorList>
    </citation>
    <scope>NUCLEOTIDE SEQUENCE</scope>
    <source>
        <strain evidence="4">Ch08T</strain>
    </source>
</reference>
<proteinExistence type="inferred from homology"/>
<dbReference type="InterPro" id="IPR001765">
    <property type="entry name" value="Carbonic_anhydrase"/>
</dbReference>
<feature type="region of interest" description="Disordered" evidence="3">
    <location>
        <begin position="289"/>
        <end position="319"/>
    </location>
</feature>
<feature type="binding site" evidence="2">
    <location>
        <position position="87"/>
    </location>
    <ligand>
        <name>Zn(2+)</name>
        <dbReference type="ChEBI" id="CHEBI:29105"/>
    </ligand>
</feature>
<dbReference type="AlphaFoldDB" id="A0AAU7CDG4"/>
<evidence type="ECO:0000256" key="3">
    <source>
        <dbReference type="SAM" id="MobiDB-lite"/>
    </source>
</evidence>
<name>A0AAU7CDG4_9BACT</name>
<feature type="binding site" evidence="2">
    <location>
        <position position="145"/>
    </location>
    <ligand>
        <name>Zn(2+)</name>
        <dbReference type="ChEBI" id="CHEBI:29105"/>
    </ligand>
</feature>
<protein>
    <submittedName>
        <fullName evidence="4">Carbonic anhydrase</fullName>
    </submittedName>
</protein>
<evidence type="ECO:0000313" key="4">
    <source>
        <dbReference type="EMBL" id="XBH02746.1"/>
    </source>
</evidence>
<comment type="cofactor">
    <cofactor evidence="2">
        <name>Zn(2+)</name>
        <dbReference type="ChEBI" id="CHEBI:29105"/>
    </cofactor>
    <text evidence="2">Binds 1 zinc ion per subunit.</text>
</comment>
<evidence type="ECO:0000256" key="2">
    <source>
        <dbReference type="PIRSR" id="PIRSR601765-1"/>
    </source>
</evidence>
<dbReference type="Pfam" id="PF00484">
    <property type="entry name" value="Pro_CA"/>
    <property type="match status" value="1"/>
</dbReference>
<accession>A0AAU7CDG4</accession>
<feature type="binding site" evidence="2">
    <location>
        <position position="142"/>
    </location>
    <ligand>
        <name>Zn(2+)</name>
        <dbReference type="ChEBI" id="CHEBI:29105"/>
    </ligand>
</feature>
<dbReference type="InterPro" id="IPR036874">
    <property type="entry name" value="Carbonic_anhydrase_sf"/>
</dbReference>
<sequence length="319" mass="34842">MNTIDYIYRFDPKNPTAKPLTRDAEAARRALEDGNRMFSHWMESCRTNTTSLGEPRYVVQCNGLEMGMKRTYGEMPTQSPFAVVVGCSDARVPTEMLFGQGFNDLFVIRVAGNVLDDACLGSVDYALTSLSHSIRVVVMLGHSGCGAVTGAVEAYLQPLKFWSKAVTPMLRSITQRIFVAVREAANGIKDVWGPDARDMPGFREALIETAVCLNAAQAAFALRQDVERNARWEIEVLYGVHNIRNHQVCMPVDPAAAPSDEHVHLATAPTNPKEFYALAVKMAQILKPGRETTSAPAQASANGNARRPLDVSDADPATA</sequence>
<dbReference type="PANTHER" id="PTHR11002">
    <property type="entry name" value="CARBONIC ANHYDRASE"/>
    <property type="match status" value="1"/>
</dbReference>
<dbReference type="Gene3D" id="3.40.1050.10">
    <property type="entry name" value="Carbonic anhydrase"/>
    <property type="match status" value="1"/>
</dbReference>
<feature type="binding site" evidence="2">
    <location>
        <position position="89"/>
    </location>
    <ligand>
        <name>Zn(2+)</name>
        <dbReference type="ChEBI" id="CHEBI:29105"/>
    </ligand>
</feature>
<keyword evidence="2" id="KW-0862">Zinc</keyword>